<proteinExistence type="predicted"/>
<dbReference type="InterPro" id="IPR009317">
    <property type="entry name" value="ChaB"/>
</dbReference>
<dbReference type="OMA" id="KAFNSAW"/>
<reference evidence="2" key="1">
    <citation type="submission" date="2019-08" db="EMBL/GenBank/DDBJ databases">
        <authorList>
            <person name="Busch A."/>
        </authorList>
    </citation>
    <scope>NUCLEOTIDE SEQUENCE</scope>
    <source>
        <strain evidence="2">15T0085</strain>
        <strain evidence="1">17T1429</strain>
    </source>
</reference>
<dbReference type="HOGENOM" id="CLU_179907_0_0_6"/>
<evidence type="ECO:0000313" key="1">
    <source>
        <dbReference type="EMBL" id="NDR88558.1"/>
    </source>
</evidence>
<dbReference type="InterPro" id="IPR037205">
    <property type="entry name" value="ChaB_sf"/>
</dbReference>
<organism evidence="2">
    <name type="scientific">Francisella tularensis subsp. holarctica</name>
    <dbReference type="NCBI Taxonomy" id="119857"/>
    <lineage>
        <taxon>Bacteria</taxon>
        <taxon>Pseudomonadati</taxon>
        <taxon>Pseudomonadota</taxon>
        <taxon>Gammaproteobacteria</taxon>
        <taxon>Thiotrichales</taxon>
        <taxon>Francisellaceae</taxon>
        <taxon>Francisella</taxon>
    </lineage>
</organism>
<dbReference type="Gene3D" id="1.10.1740.70">
    <property type="entry name" value="ChaB"/>
    <property type="match status" value="1"/>
</dbReference>
<protein>
    <submittedName>
        <fullName evidence="2">Cation transport regulator ChaB</fullName>
    </submittedName>
</protein>
<dbReference type="Pfam" id="PF06150">
    <property type="entry name" value="ChaB"/>
    <property type="match status" value="1"/>
</dbReference>
<dbReference type="AlphaFoldDB" id="A0A0B6E518"/>
<dbReference type="EMBL" id="JAAGJP010000016">
    <property type="protein sequence ID" value="NDS68134.1"/>
    <property type="molecule type" value="Genomic_DNA"/>
</dbReference>
<dbReference type="EMBL" id="JAAGKH010000011">
    <property type="protein sequence ID" value="NDR88558.1"/>
    <property type="molecule type" value="Genomic_DNA"/>
</dbReference>
<name>A0A0B6E518_FRATU</name>
<dbReference type="KEGG" id="ftz:CH68_875"/>
<comment type="caution">
    <text evidence="2">The sequence shown here is derived from an EMBL/GenBank/DDBJ whole genome shotgun (WGS) entry which is preliminary data.</text>
</comment>
<dbReference type="KEGG" id="ftv:CH67_1144"/>
<gene>
    <name evidence="2" type="ORF">FWI86_03365</name>
    <name evidence="1" type="ORF">FWJ04_02355</name>
</gene>
<dbReference type="RefSeq" id="WP_003015371.1">
    <property type="nucleotide sequence ID" value="NZ_AP023459.1"/>
</dbReference>
<dbReference type="eggNOG" id="COG4572">
    <property type="taxonomic scope" value="Bacteria"/>
</dbReference>
<dbReference type="SUPFAM" id="SSF140376">
    <property type="entry name" value="ChaB-like"/>
    <property type="match status" value="1"/>
</dbReference>
<sequence>MPYNKLAELPKGVKNVLPYHAQEIYQAAFNNAWKEYRDKSKRRTNDNLETIAHEVAWSAVKKKYYKDEQTGKWCQK</sequence>
<dbReference type="KEGG" id="ftc:DA46_2000"/>
<accession>A0A0B6E518</accession>
<reference evidence="2" key="2">
    <citation type="submission" date="2020-02" db="EMBL/GenBank/DDBJ databases">
        <title>Using affinity propagation clustering for identifying bacterial clades and subclades with whole-genome sequences of Francisella tularensis.</title>
        <authorList>
            <person name="Homeier-Bachmann T."/>
            <person name="Abdel-Glil M.Y."/>
            <person name="Hackbart A."/>
            <person name="Hotzel H."/>
            <person name="Tomaso H."/>
        </authorList>
    </citation>
    <scope>NUCLEOTIDE SEQUENCE</scope>
    <source>
        <strain evidence="2">15T0085</strain>
        <strain evidence="1">17T1429</strain>
    </source>
</reference>
<evidence type="ECO:0000313" key="2">
    <source>
        <dbReference type="EMBL" id="NDS68134.1"/>
    </source>
</evidence>